<evidence type="ECO:0000313" key="7">
    <source>
        <dbReference type="Proteomes" id="UP000003204"/>
    </source>
</evidence>
<feature type="domain" description="IclR-ED" evidence="5">
    <location>
        <begin position="118"/>
        <end position="300"/>
    </location>
</feature>
<dbReference type="SUPFAM" id="SSF46785">
    <property type="entry name" value="Winged helix' DNA-binding domain"/>
    <property type="match status" value="1"/>
</dbReference>
<evidence type="ECO:0000259" key="4">
    <source>
        <dbReference type="PROSITE" id="PS51077"/>
    </source>
</evidence>
<feature type="domain" description="HTH iclR-type" evidence="4">
    <location>
        <begin position="55"/>
        <end position="117"/>
    </location>
</feature>
<name>A0A828SJ43_ACIBA</name>
<dbReference type="PANTHER" id="PTHR30136:SF33">
    <property type="entry name" value="TRANSCRIPTIONAL REGULATORY PROTEIN"/>
    <property type="match status" value="1"/>
</dbReference>
<dbReference type="Proteomes" id="UP000003204">
    <property type="component" value="Unassembled WGS sequence"/>
</dbReference>
<dbReference type="AlphaFoldDB" id="A0A828SJ43"/>
<keyword evidence="3" id="KW-0804">Transcription</keyword>
<dbReference type="InterPro" id="IPR029016">
    <property type="entry name" value="GAF-like_dom_sf"/>
</dbReference>
<evidence type="ECO:0000259" key="5">
    <source>
        <dbReference type="PROSITE" id="PS51078"/>
    </source>
</evidence>
<dbReference type="InterPro" id="IPR050707">
    <property type="entry name" value="HTH_MetabolicPath_Reg"/>
</dbReference>
<dbReference type="InterPro" id="IPR014757">
    <property type="entry name" value="Tscrpt_reg_IclR_C"/>
</dbReference>
<protein>
    <submittedName>
        <fullName evidence="6">IclR helix-turn-helix protein</fullName>
    </submittedName>
</protein>
<reference evidence="6 7" key="1">
    <citation type="submission" date="2011-04" db="EMBL/GenBank/DDBJ databases">
        <authorList>
            <person name="Weinstock G."/>
            <person name="Sodergren E."/>
            <person name="Clifton S."/>
            <person name="Fulton L."/>
            <person name="Fulton B."/>
            <person name="Courtney L."/>
            <person name="Fronick C."/>
            <person name="Harrison M."/>
            <person name="Strong C."/>
            <person name="Farmer C."/>
            <person name="Delahaunty K."/>
            <person name="Markovic C."/>
            <person name="Hall O."/>
            <person name="Minx P."/>
            <person name="Tomlinson C."/>
            <person name="Mitreva M."/>
            <person name="Hou S."/>
            <person name="Chen J."/>
            <person name="Wollam A."/>
            <person name="Pepin K.H."/>
            <person name="Johnson M."/>
            <person name="Bhonagiri V."/>
            <person name="Zhang X."/>
            <person name="Suruliraj S."/>
            <person name="Warren W."/>
            <person name="Chinwalla A."/>
            <person name="Mardis E.R."/>
            <person name="Wilson R.K."/>
        </authorList>
    </citation>
    <scope>NUCLEOTIDE SEQUENCE [LARGE SCALE GENOMIC DNA]</scope>
    <source>
        <strain evidence="6 7">6014059</strain>
    </source>
</reference>
<sequence>MDLFCRAKYNGKTIALIIFEDRMSQNTETEKPINFDEIRLDPISHIHRENNPQFIASLARGLELLRCFSANNQVLGNQELAKMTGLPKPTIARITNTLVSLGYLKQLPNSTKYTLDIGVLSLGYAALSNISIRNIAHQYMEEMSQYVQAPVAMATRDRLNMVYIDVVQIETALNMRRPIGSTLPLHSSSMGRACLAATPERERNFLLDALKQKNPENWPAIKRSLERAFRDYQDYGYCLSLGEWHKEVNSVAVPLVSSKHGLYVFNCGAPSFHLNPEKLEGEIGPRLIHMVHNIQDALNETH</sequence>
<evidence type="ECO:0000256" key="3">
    <source>
        <dbReference type="ARBA" id="ARBA00023163"/>
    </source>
</evidence>
<dbReference type="InterPro" id="IPR005471">
    <property type="entry name" value="Tscrpt_reg_IclR_N"/>
</dbReference>
<dbReference type="Pfam" id="PF09339">
    <property type="entry name" value="HTH_IclR"/>
    <property type="match status" value="1"/>
</dbReference>
<dbReference type="GO" id="GO:0003700">
    <property type="term" value="F:DNA-binding transcription factor activity"/>
    <property type="evidence" value="ECO:0007669"/>
    <property type="project" value="TreeGrafter"/>
</dbReference>
<dbReference type="SUPFAM" id="SSF55781">
    <property type="entry name" value="GAF domain-like"/>
    <property type="match status" value="1"/>
</dbReference>
<dbReference type="PROSITE" id="PS51077">
    <property type="entry name" value="HTH_ICLR"/>
    <property type="match status" value="1"/>
</dbReference>
<accession>A0A828SJ43</accession>
<dbReference type="InterPro" id="IPR036388">
    <property type="entry name" value="WH-like_DNA-bd_sf"/>
</dbReference>
<proteinExistence type="predicted"/>
<dbReference type="GO" id="GO:0003677">
    <property type="term" value="F:DNA binding"/>
    <property type="evidence" value="ECO:0007669"/>
    <property type="project" value="UniProtKB-KW"/>
</dbReference>
<dbReference type="SMART" id="SM00346">
    <property type="entry name" value="HTH_ICLR"/>
    <property type="match status" value="1"/>
</dbReference>
<keyword evidence="2" id="KW-0238">DNA-binding</keyword>
<dbReference type="Gene3D" id="3.30.450.40">
    <property type="match status" value="1"/>
</dbReference>
<dbReference type="Gene3D" id="1.10.10.10">
    <property type="entry name" value="Winged helix-like DNA-binding domain superfamily/Winged helix DNA-binding domain"/>
    <property type="match status" value="1"/>
</dbReference>
<dbReference type="GO" id="GO:0045892">
    <property type="term" value="P:negative regulation of DNA-templated transcription"/>
    <property type="evidence" value="ECO:0007669"/>
    <property type="project" value="TreeGrafter"/>
</dbReference>
<evidence type="ECO:0000256" key="1">
    <source>
        <dbReference type="ARBA" id="ARBA00023015"/>
    </source>
</evidence>
<gene>
    <name evidence="6" type="ORF">HMPREF0022_03816</name>
</gene>
<dbReference type="InterPro" id="IPR036390">
    <property type="entry name" value="WH_DNA-bd_sf"/>
</dbReference>
<organism evidence="6 7">
    <name type="scientific">Acinetobacter baumannii 6014059</name>
    <dbReference type="NCBI Taxonomy" id="525242"/>
    <lineage>
        <taxon>Bacteria</taxon>
        <taxon>Pseudomonadati</taxon>
        <taxon>Pseudomonadota</taxon>
        <taxon>Gammaproteobacteria</taxon>
        <taxon>Moraxellales</taxon>
        <taxon>Moraxellaceae</taxon>
        <taxon>Acinetobacter</taxon>
        <taxon>Acinetobacter calcoaceticus/baumannii complex</taxon>
    </lineage>
</organism>
<keyword evidence="1" id="KW-0805">Transcription regulation</keyword>
<dbReference type="PROSITE" id="PS51078">
    <property type="entry name" value="ICLR_ED"/>
    <property type="match status" value="1"/>
</dbReference>
<evidence type="ECO:0000256" key="2">
    <source>
        <dbReference type="ARBA" id="ARBA00023125"/>
    </source>
</evidence>
<dbReference type="Pfam" id="PF01614">
    <property type="entry name" value="IclR_C"/>
    <property type="match status" value="1"/>
</dbReference>
<comment type="caution">
    <text evidence="6">The sequence shown here is derived from an EMBL/GenBank/DDBJ whole genome shotgun (WGS) entry which is preliminary data.</text>
</comment>
<evidence type="ECO:0000313" key="6">
    <source>
        <dbReference type="EMBL" id="EGJ66462.1"/>
    </source>
</evidence>
<dbReference type="PANTHER" id="PTHR30136">
    <property type="entry name" value="HELIX-TURN-HELIX TRANSCRIPTIONAL REGULATOR, ICLR FAMILY"/>
    <property type="match status" value="1"/>
</dbReference>
<dbReference type="EMBL" id="ACYS02000205">
    <property type="protein sequence ID" value="EGJ66462.1"/>
    <property type="molecule type" value="Genomic_DNA"/>
</dbReference>